<comment type="pathway">
    <text evidence="2">Amino-acid biosynthesis; L-arginine biosynthesis.</text>
</comment>
<proteinExistence type="inferred from homology"/>
<dbReference type="InterPro" id="IPR013651">
    <property type="entry name" value="ATP-grasp_RimK-type"/>
</dbReference>
<dbReference type="InterPro" id="IPR011761">
    <property type="entry name" value="ATP-grasp"/>
</dbReference>
<comment type="similarity">
    <text evidence="3">Belongs to the RimK family. LysX subfamily.</text>
</comment>
<dbReference type="GO" id="GO:0009085">
    <property type="term" value="P:lysine biosynthetic process"/>
    <property type="evidence" value="ECO:0007669"/>
    <property type="project" value="InterPro"/>
</dbReference>
<dbReference type="InterPro" id="IPR011870">
    <property type="entry name" value="LysX_arch"/>
</dbReference>
<keyword evidence="4" id="KW-0055">Arginine biosynthesis</keyword>
<dbReference type="InterPro" id="IPR016185">
    <property type="entry name" value="PreATP-grasp_dom_sf"/>
</dbReference>
<comment type="function">
    <text evidence="12">Catalyzes the ATP-dependent formation of a covalent bond between the amino group of glutamate and the gamma-carboxyl group of the C-terminal glutamate residue in LysW.</text>
</comment>
<keyword evidence="8 15" id="KW-0547">Nucleotide-binding</keyword>
<keyword evidence="10" id="KW-0460">Magnesium</keyword>
<evidence type="ECO:0000313" key="18">
    <source>
        <dbReference type="Proteomes" id="UP001319921"/>
    </source>
</evidence>
<keyword evidence="7" id="KW-0479">Metal-binding</keyword>
<comment type="subunit">
    <text evidence="13">Homotetramer. Interacts with LysW.</text>
</comment>
<comment type="catalytic activity">
    <reaction evidence="11">
        <text>[amino-group carrier protein]-C-terminal-L-glutamate + L-glutamate + ATP = [amino-group carrier protein]-C-terminal-gamma-(L-glutamyl)-L-glutamate + ADP + phosphate + H(+)</text>
        <dbReference type="Rhea" id="RHEA:52624"/>
        <dbReference type="Rhea" id="RHEA-COMP:9693"/>
        <dbReference type="Rhea" id="RHEA-COMP:13311"/>
        <dbReference type="ChEBI" id="CHEBI:15378"/>
        <dbReference type="ChEBI" id="CHEBI:29985"/>
        <dbReference type="ChEBI" id="CHEBI:30616"/>
        <dbReference type="ChEBI" id="CHEBI:43474"/>
        <dbReference type="ChEBI" id="CHEBI:78525"/>
        <dbReference type="ChEBI" id="CHEBI:136714"/>
        <dbReference type="ChEBI" id="CHEBI:456216"/>
    </reaction>
</comment>
<dbReference type="Gene3D" id="3.30.1490.20">
    <property type="entry name" value="ATP-grasp fold, A domain"/>
    <property type="match status" value="1"/>
</dbReference>
<dbReference type="FunFam" id="3.30.1490.20:FF:000025">
    <property type="entry name" value="Alpha-aminoadipate--LysW ligase LysX protein"/>
    <property type="match status" value="1"/>
</dbReference>
<gene>
    <name evidence="17" type="ORF">SACC_03370</name>
</gene>
<dbReference type="AlphaFoldDB" id="A0AAQ4CND9"/>
<dbReference type="InterPro" id="IPR004666">
    <property type="entry name" value="Rp_bS6_RimK/Lys_biosynth_LsyX"/>
</dbReference>
<name>A0AAQ4CND9_9CREN</name>
<dbReference type="PANTHER" id="PTHR21621:SF2">
    <property type="entry name" value="COENZYME GAMMA-F420-2:ALPHA-L-GLUTAMATE LIGASE"/>
    <property type="match status" value="1"/>
</dbReference>
<dbReference type="PROSITE" id="PS50975">
    <property type="entry name" value="ATP_GRASP"/>
    <property type="match status" value="1"/>
</dbReference>
<evidence type="ECO:0000256" key="3">
    <source>
        <dbReference type="ARBA" id="ARBA00006239"/>
    </source>
</evidence>
<evidence type="ECO:0000256" key="5">
    <source>
        <dbReference type="ARBA" id="ARBA00022598"/>
    </source>
</evidence>
<dbReference type="Pfam" id="PF08443">
    <property type="entry name" value="RimK"/>
    <property type="match status" value="1"/>
</dbReference>
<protein>
    <recommendedName>
        <fullName evidence="14">Glutamate--LysW ligase ArgX</fullName>
    </recommendedName>
</protein>
<keyword evidence="9 15" id="KW-0067">ATP-binding</keyword>
<evidence type="ECO:0000256" key="13">
    <source>
        <dbReference type="ARBA" id="ARBA00064640"/>
    </source>
</evidence>
<evidence type="ECO:0000256" key="8">
    <source>
        <dbReference type="ARBA" id="ARBA00022741"/>
    </source>
</evidence>
<keyword evidence="18" id="KW-1185">Reference proteome</keyword>
<dbReference type="InterPro" id="IPR054562">
    <property type="entry name" value="LysX/ArgX_preATP_grasp"/>
</dbReference>
<evidence type="ECO:0000256" key="9">
    <source>
        <dbReference type="ARBA" id="ARBA00022840"/>
    </source>
</evidence>
<dbReference type="SUPFAM" id="SSF52440">
    <property type="entry name" value="PreATP-grasp domain"/>
    <property type="match status" value="1"/>
</dbReference>
<keyword evidence="6" id="KW-0028">Amino-acid biosynthesis</keyword>
<evidence type="ECO:0000256" key="6">
    <source>
        <dbReference type="ARBA" id="ARBA00022605"/>
    </source>
</evidence>
<dbReference type="EMBL" id="AP025226">
    <property type="protein sequence ID" value="BDB97320.1"/>
    <property type="molecule type" value="Genomic_DNA"/>
</dbReference>
<evidence type="ECO:0000256" key="2">
    <source>
        <dbReference type="ARBA" id="ARBA00004730"/>
    </source>
</evidence>
<evidence type="ECO:0000256" key="1">
    <source>
        <dbReference type="ARBA" id="ARBA00001946"/>
    </source>
</evidence>
<dbReference type="NCBIfam" id="TIGR00768">
    <property type="entry name" value="rimK_fam"/>
    <property type="match status" value="1"/>
</dbReference>
<dbReference type="FunFam" id="3.30.470.20:FF:000058">
    <property type="entry name" value="Alpha-aminoadipate--LysW ligase LysX protein"/>
    <property type="match status" value="1"/>
</dbReference>
<evidence type="ECO:0000259" key="16">
    <source>
        <dbReference type="PROSITE" id="PS50975"/>
    </source>
</evidence>
<sequence>MKFLSMEEEYKLKIALVVDIIRQEEKLLIKALNDRNVDYDVINVGQEPIPFNKALGKYDIGIIRPVSMYRALYSSAVLEASGVHTINSTEAISICGDKILTYSKLFKNSIPIPDSIIAASPDAVMKAYEQMGFPLIDKPPIGSWGRMVSLIRDVYEGKTIIEHREMLNNAALKVHIIQEYIKFKNRDIRCIVIGEELLGCYARNIPPNEWRANVALGGNPTPIQVDDKLRELAINAAKVVKGEFVSIDILEHPMKGYVVNELNDVPEFKGFMLATGINVAEKLIDYIIKIYRA</sequence>
<evidence type="ECO:0000256" key="15">
    <source>
        <dbReference type="PROSITE-ProRule" id="PRU00409"/>
    </source>
</evidence>
<dbReference type="InterPro" id="IPR013815">
    <property type="entry name" value="ATP_grasp_subdomain_1"/>
</dbReference>
<dbReference type="FunFam" id="3.40.50.20:FF:000055">
    <property type="entry name" value="Glutamate--LysW ligase ArgX"/>
    <property type="match status" value="1"/>
</dbReference>
<organism evidence="17 18">
    <name type="scientific">Saccharolobus caldissimus</name>
    <dbReference type="NCBI Taxonomy" id="1702097"/>
    <lineage>
        <taxon>Archaea</taxon>
        <taxon>Thermoproteota</taxon>
        <taxon>Thermoprotei</taxon>
        <taxon>Sulfolobales</taxon>
        <taxon>Sulfolobaceae</taxon>
        <taxon>Saccharolobus</taxon>
    </lineage>
</organism>
<evidence type="ECO:0000256" key="7">
    <source>
        <dbReference type="ARBA" id="ARBA00022723"/>
    </source>
</evidence>
<dbReference type="PANTHER" id="PTHR21621">
    <property type="entry name" value="RIBOSOMAL PROTEIN S6 MODIFICATION PROTEIN"/>
    <property type="match status" value="1"/>
</dbReference>
<dbReference type="Pfam" id="PF22626">
    <property type="entry name" value="LysX_preATP_grasp"/>
    <property type="match status" value="1"/>
</dbReference>
<dbReference type="Gene3D" id="3.30.470.20">
    <property type="entry name" value="ATP-grasp fold, B domain"/>
    <property type="match status" value="1"/>
</dbReference>
<dbReference type="GO" id="GO:0005737">
    <property type="term" value="C:cytoplasm"/>
    <property type="evidence" value="ECO:0007669"/>
    <property type="project" value="TreeGrafter"/>
</dbReference>
<dbReference type="Proteomes" id="UP001319921">
    <property type="component" value="Chromosome"/>
</dbReference>
<dbReference type="GO" id="GO:0046872">
    <property type="term" value="F:metal ion binding"/>
    <property type="evidence" value="ECO:0007669"/>
    <property type="project" value="UniProtKB-KW"/>
</dbReference>
<keyword evidence="5" id="KW-0436">Ligase</keyword>
<feature type="domain" description="ATP-grasp" evidence="16">
    <location>
        <begin position="102"/>
        <end position="288"/>
    </location>
</feature>
<dbReference type="Gene3D" id="3.40.50.20">
    <property type="match status" value="1"/>
</dbReference>
<dbReference type="GO" id="GO:0043774">
    <property type="term" value="F:coenzyme F420-2 alpha-glutamyl ligase activity"/>
    <property type="evidence" value="ECO:0007669"/>
    <property type="project" value="TreeGrafter"/>
</dbReference>
<dbReference type="KEGG" id="scas:SACC_03370"/>
<evidence type="ECO:0000256" key="11">
    <source>
        <dbReference type="ARBA" id="ARBA00050737"/>
    </source>
</evidence>
<accession>A0AAQ4CND9</accession>
<dbReference type="NCBIfam" id="TIGR02144">
    <property type="entry name" value="LysX_arch"/>
    <property type="match status" value="1"/>
</dbReference>
<evidence type="ECO:0000313" key="17">
    <source>
        <dbReference type="EMBL" id="BDB97320.1"/>
    </source>
</evidence>
<evidence type="ECO:0000256" key="10">
    <source>
        <dbReference type="ARBA" id="ARBA00022842"/>
    </source>
</evidence>
<evidence type="ECO:0000256" key="4">
    <source>
        <dbReference type="ARBA" id="ARBA00022571"/>
    </source>
</evidence>
<dbReference type="GO" id="GO:0006526">
    <property type="term" value="P:L-arginine biosynthetic process"/>
    <property type="evidence" value="ECO:0007669"/>
    <property type="project" value="UniProtKB-KW"/>
</dbReference>
<evidence type="ECO:0000256" key="12">
    <source>
        <dbReference type="ARBA" id="ARBA00059231"/>
    </source>
</evidence>
<dbReference type="SUPFAM" id="SSF56059">
    <property type="entry name" value="Glutathione synthetase ATP-binding domain-like"/>
    <property type="match status" value="1"/>
</dbReference>
<dbReference type="GO" id="GO:0005524">
    <property type="term" value="F:ATP binding"/>
    <property type="evidence" value="ECO:0007669"/>
    <property type="project" value="UniProtKB-UniRule"/>
</dbReference>
<reference evidence="17 18" key="1">
    <citation type="journal article" date="2022" name="Microbiol. Resour. Announc.">
        <title>Complete Genome Sequence of the Hyperthermophilic and Acidophilic Archaeon Saccharolobus caldissimus Strain HS-3T.</title>
        <authorList>
            <person name="Sakai H.D."/>
            <person name="Kurosawa N."/>
        </authorList>
    </citation>
    <scope>NUCLEOTIDE SEQUENCE [LARGE SCALE GENOMIC DNA]</scope>
    <source>
        <strain evidence="17 18">JCM32116</strain>
    </source>
</reference>
<comment type="cofactor">
    <cofactor evidence="1">
        <name>Mg(2+)</name>
        <dbReference type="ChEBI" id="CHEBI:18420"/>
    </cofactor>
</comment>
<evidence type="ECO:0000256" key="14">
    <source>
        <dbReference type="ARBA" id="ARBA00072982"/>
    </source>
</evidence>